<feature type="domain" description="ATPase AAA-type core" evidence="2">
    <location>
        <begin position="853"/>
        <end position="938"/>
    </location>
</feature>
<evidence type="ECO:0000256" key="1">
    <source>
        <dbReference type="SAM" id="MobiDB-lite"/>
    </source>
</evidence>
<dbReference type="InterPro" id="IPR003959">
    <property type="entry name" value="ATPase_AAA_core"/>
</dbReference>
<feature type="region of interest" description="Disordered" evidence="1">
    <location>
        <begin position="424"/>
        <end position="444"/>
    </location>
</feature>
<sequence length="1247" mass="139223">MPVNIIAAEESREGGALCCSDEALGLAGSATAGTEAVDSTPGNATLPSLASIQNNEEGFPTKAAAGSDDPAGNGQRFSASGVDGFPGEIQALKMKLLELERQARNNVAPVKREQSSPRLMEYLEEYRRMEACLKNHRKEWEREIGPGGWGIRDIHPREYMESGGIHALEPFDINWVIRKERTYEPPSLLELSGEAEDGQGQSGADTYDEFDQIIDYGSRRDRLRKNFEWEMDRIYLAEEMDRRRRQKVEATKGQHPGAEEKKGNRARDKLRGKDAQSDDAVPTSLRFAQPQLNRVDWTGFKMLSAASAVEERDAFVIDILMGEPNVDDDFGGNAHWYGFSGQARRRVVIPDSKNSSNMLPGQLQLPERVRINSEALIQIFSTILKNEMNRPTVFIRPFKALSYCEPALRDWCTALEKRFEAVPAAVGEETPQEGDGEDDKAEDELDGITKSPTALEHLKCLLSFVDSDISAKQTYLRSPDCRKVFFSDLWLLFRPGMEVTGSGGKQAYRRWSSNTGRRKTTPAFSITCIYIDFDGKSLGPVSKVFDFKRFDGERDVTSLEVYPLRFHPIKKDEFSDSEWEALEALPADERYRRKLIHRGAKFLEVAGVKHMYYAGPTLEVRDEVESQVVVDFETAFSVEDLAQQNWKPELKTMIGNPGSEDGEQDIQDKTCNAACCRLDNVHDDFYVDKRQGEEYVNGLLPESGAVNEQPSIAIIPRPLKEIRSSSGSILVSDDELVIMSYRVFGFVLRSRKWAKLDLSYLTDVHLPAANGGKDRQGGTEEEKSTTAFDRLVLEEWHRPMILALIAQHFRDKKATGGQTEEFDIVKGKGTGVPPRLSVPVDMVARLTWTCDLGTTAEEVEKALETNFALASRWDCILLLDEADVFLAERTKLDFKRNGLVAVFLRVMEYYSGILFLTTNRIGDFDEAFTSRIHVSLYYPELNNDKTVQVFKLNMSMIRDRFAKKGRIIEIDEMGIGGFAAQHFTAHPHARWNGRQIRNACQTALALAEFEAQGNSHEQILRPDAVVKLGVKQFEVVRNAYLEFSKYMNALYGSNSARRAKEAKLRAIWIDENNNVVAGPGAAGAGGMTMDKTAFGAASRVQLRPLPQQWHHQAPAAQEQRYTDVRHRPPTQADQFSPSGQSWDNPGARTASPSTSAKANANAPYQTSWEGQNDALAVPQPSPVGGQHYELSPPPQQQQAYPPGFDRNIQSMYQALGPQAAGRLSPSNPGPGSGNVYAPRAGTPGQQW</sequence>
<dbReference type="OMA" id="WADANWE"/>
<feature type="compositionally biased region" description="Basic and acidic residues" evidence="1">
    <location>
        <begin position="246"/>
        <end position="276"/>
    </location>
</feature>
<dbReference type="InterPro" id="IPR027417">
    <property type="entry name" value="P-loop_NTPase"/>
</dbReference>
<name>Q2GU12_CHAGB</name>
<evidence type="ECO:0000259" key="3">
    <source>
        <dbReference type="Pfam" id="PF22942"/>
    </source>
</evidence>
<organism evidence="5 6">
    <name type="scientific">Chaetomium globosum (strain ATCC 6205 / CBS 148.51 / DSM 1962 / NBRC 6347 / NRRL 1970)</name>
    <name type="common">Soil fungus</name>
    <dbReference type="NCBI Taxonomy" id="306901"/>
    <lineage>
        <taxon>Eukaryota</taxon>
        <taxon>Fungi</taxon>
        <taxon>Dikarya</taxon>
        <taxon>Ascomycota</taxon>
        <taxon>Pezizomycotina</taxon>
        <taxon>Sordariomycetes</taxon>
        <taxon>Sordariomycetidae</taxon>
        <taxon>Sordariales</taxon>
        <taxon>Chaetomiaceae</taxon>
        <taxon>Chaetomium</taxon>
    </lineage>
</organism>
<dbReference type="OrthoDB" id="10042665at2759"/>
<feature type="domain" description="DUF7025" evidence="3">
    <location>
        <begin position="477"/>
        <end position="568"/>
    </location>
</feature>
<accession>Q2GU12</accession>
<dbReference type="Gene3D" id="3.40.50.300">
    <property type="entry name" value="P-loop containing nucleotide triphosphate hydrolases"/>
    <property type="match status" value="1"/>
</dbReference>
<gene>
    <name evidence="5" type="ORF">CHGG_08542</name>
</gene>
<dbReference type="GO" id="GO:0016887">
    <property type="term" value="F:ATP hydrolysis activity"/>
    <property type="evidence" value="ECO:0007669"/>
    <property type="project" value="InterPro"/>
</dbReference>
<dbReference type="STRING" id="306901.Q2GU12"/>
<dbReference type="PANTHER" id="PTHR46411">
    <property type="entry name" value="FAMILY ATPASE, PUTATIVE-RELATED"/>
    <property type="match status" value="1"/>
</dbReference>
<feature type="region of interest" description="Disordered" evidence="1">
    <location>
        <begin position="246"/>
        <end position="282"/>
    </location>
</feature>
<dbReference type="GeneID" id="4395412"/>
<dbReference type="HOGENOM" id="CLU_004471_2_2_1"/>
<dbReference type="eggNOG" id="KOG0742">
    <property type="taxonomic scope" value="Eukaryota"/>
</dbReference>
<reference evidence="6" key="1">
    <citation type="journal article" date="2015" name="Genome Announc.">
        <title>Draft genome sequence of the cellulolytic fungus Chaetomium globosum.</title>
        <authorList>
            <person name="Cuomo C.A."/>
            <person name="Untereiner W.A."/>
            <person name="Ma L.-J."/>
            <person name="Grabherr M."/>
            <person name="Birren B.W."/>
        </authorList>
    </citation>
    <scope>NUCLEOTIDE SEQUENCE [LARGE SCALE GENOMIC DNA]</scope>
    <source>
        <strain evidence="6">ATCC 6205 / CBS 148.51 / DSM 1962 / NBRC 6347 / NRRL 1970</strain>
    </source>
</reference>
<dbReference type="EMBL" id="CH408034">
    <property type="protein sequence ID" value="EAQ84528.1"/>
    <property type="molecule type" value="Genomic_DNA"/>
</dbReference>
<keyword evidence="6" id="KW-1185">Reference proteome</keyword>
<dbReference type="AlphaFoldDB" id="Q2GU12"/>
<dbReference type="SUPFAM" id="SSF52540">
    <property type="entry name" value="P-loop containing nucleoside triphosphate hydrolases"/>
    <property type="match status" value="1"/>
</dbReference>
<dbReference type="Proteomes" id="UP000001056">
    <property type="component" value="Unassembled WGS sequence"/>
</dbReference>
<proteinExistence type="predicted"/>
<evidence type="ECO:0000259" key="2">
    <source>
        <dbReference type="Pfam" id="PF00004"/>
    </source>
</evidence>
<dbReference type="VEuPathDB" id="FungiDB:CHGG_08542"/>
<dbReference type="InterPro" id="IPR056599">
    <property type="entry name" value="AAA_lid_fung"/>
</dbReference>
<dbReference type="Pfam" id="PF22942">
    <property type="entry name" value="DUF7025"/>
    <property type="match status" value="1"/>
</dbReference>
<dbReference type="GO" id="GO:0005524">
    <property type="term" value="F:ATP binding"/>
    <property type="evidence" value="ECO:0007669"/>
    <property type="project" value="InterPro"/>
</dbReference>
<dbReference type="RefSeq" id="XP_001226469.1">
    <property type="nucleotide sequence ID" value="XM_001226468.1"/>
</dbReference>
<dbReference type="InterPro" id="IPR054289">
    <property type="entry name" value="DUF7025"/>
</dbReference>
<dbReference type="Pfam" id="PF23232">
    <property type="entry name" value="AAA_lid_13"/>
    <property type="match status" value="1"/>
</dbReference>
<protein>
    <submittedName>
        <fullName evidence="5">Uncharacterized protein</fullName>
    </submittedName>
</protein>
<feature type="compositionally biased region" description="Acidic residues" evidence="1">
    <location>
        <begin position="430"/>
        <end position="444"/>
    </location>
</feature>
<evidence type="ECO:0000313" key="6">
    <source>
        <dbReference type="Proteomes" id="UP000001056"/>
    </source>
</evidence>
<feature type="compositionally biased region" description="Polar residues" evidence="1">
    <location>
        <begin position="1131"/>
        <end position="1143"/>
    </location>
</feature>
<feature type="domain" description="AAA+ ATPase lid" evidence="4">
    <location>
        <begin position="988"/>
        <end position="1052"/>
    </location>
</feature>
<feature type="compositionally biased region" description="Polar residues" evidence="1">
    <location>
        <begin position="1150"/>
        <end position="1170"/>
    </location>
</feature>
<dbReference type="InParanoid" id="Q2GU12"/>
<evidence type="ECO:0000313" key="5">
    <source>
        <dbReference type="EMBL" id="EAQ84528.1"/>
    </source>
</evidence>
<feature type="region of interest" description="Disordered" evidence="1">
    <location>
        <begin position="1128"/>
        <end position="1247"/>
    </location>
</feature>
<evidence type="ECO:0000259" key="4">
    <source>
        <dbReference type="Pfam" id="PF23232"/>
    </source>
</evidence>
<dbReference type="PANTHER" id="PTHR46411:SF2">
    <property type="entry name" value="AAA+ ATPASE DOMAIN-CONTAINING PROTEIN"/>
    <property type="match status" value="1"/>
</dbReference>
<dbReference type="Pfam" id="PF00004">
    <property type="entry name" value="AAA"/>
    <property type="match status" value="1"/>
</dbReference>